<keyword evidence="1" id="KW-1133">Transmembrane helix</keyword>
<dbReference type="Pfam" id="PF20153">
    <property type="entry name" value="DUF6535"/>
    <property type="match status" value="1"/>
</dbReference>
<reference evidence="3" key="1">
    <citation type="submission" date="2021-01" db="EMBL/GenBank/DDBJ databases">
        <authorList>
            <person name="Kaushik A."/>
        </authorList>
    </citation>
    <scope>NUCLEOTIDE SEQUENCE</scope>
    <source>
        <strain evidence="3">AG5</strain>
    </source>
</reference>
<keyword evidence="1" id="KW-0812">Transmembrane</keyword>
<dbReference type="AlphaFoldDB" id="A0A8H3HSJ8"/>
<accession>A0A8H3HSJ8</accession>
<evidence type="ECO:0000313" key="4">
    <source>
        <dbReference type="Proteomes" id="UP000663827"/>
    </source>
</evidence>
<dbReference type="EMBL" id="CAJNJQ010000472">
    <property type="protein sequence ID" value="CAE7080554.1"/>
    <property type="molecule type" value="Genomic_DNA"/>
</dbReference>
<feature type="transmembrane region" description="Helical" evidence="1">
    <location>
        <begin position="232"/>
        <end position="256"/>
    </location>
</feature>
<name>A0A8H3HSJ8_9AGAM</name>
<feature type="transmembrane region" description="Helical" evidence="1">
    <location>
        <begin position="176"/>
        <end position="195"/>
    </location>
</feature>
<keyword evidence="1" id="KW-0472">Membrane</keyword>
<evidence type="ECO:0000259" key="2">
    <source>
        <dbReference type="Pfam" id="PF20153"/>
    </source>
</evidence>
<protein>
    <recommendedName>
        <fullName evidence="2">DUF6535 domain-containing protein</fullName>
    </recommendedName>
</protein>
<sequence>MPLYVLVPSGKGGGKGAKSTKGLQNYMHMHKRAKRPPCYVTEAPQEFDEEGKELGPDAQVWKTYVREADLVDEELVDGWNKSMDVILSGSVLCHFHCVHTLSYSYLYFAHHLFRFVIESYKNLKQDPADVSSQTLITISNTLMLIANGSQPSGTLPLPETDTPAFQASAKAICVNVLWFLSLSLSVAVSLISMLAKEWCLEFMSGRTGPPGAQVRRRQQRWDGLVKWRMKGLLMLLPSLIHMSLLLFAIGLCVFLWDVHYGVAIPVVAVTTFAAGTYCACTVAPFLYDYCPYGTVLSRFVKQSSTYQAAKRYFLFQLAKYPKLSQLAKHIAISSQPGREMQDEVVRISISRGMYAS</sequence>
<feature type="transmembrane region" description="Helical" evidence="1">
    <location>
        <begin position="262"/>
        <end position="287"/>
    </location>
</feature>
<proteinExistence type="predicted"/>
<dbReference type="InterPro" id="IPR045338">
    <property type="entry name" value="DUF6535"/>
</dbReference>
<gene>
    <name evidence="3" type="ORF">RDB_LOCUS23423</name>
</gene>
<comment type="caution">
    <text evidence="3">The sequence shown here is derived from an EMBL/GenBank/DDBJ whole genome shotgun (WGS) entry which is preliminary data.</text>
</comment>
<organism evidence="3 4">
    <name type="scientific">Rhizoctonia solani</name>
    <dbReference type="NCBI Taxonomy" id="456999"/>
    <lineage>
        <taxon>Eukaryota</taxon>
        <taxon>Fungi</taxon>
        <taxon>Dikarya</taxon>
        <taxon>Basidiomycota</taxon>
        <taxon>Agaricomycotina</taxon>
        <taxon>Agaricomycetes</taxon>
        <taxon>Cantharellales</taxon>
        <taxon>Ceratobasidiaceae</taxon>
        <taxon>Rhizoctonia</taxon>
    </lineage>
</organism>
<evidence type="ECO:0000256" key="1">
    <source>
        <dbReference type="SAM" id="Phobius"/>
    </source>
</evidence>
<evidence type="ECO:0000313" key="3">
    <source>
        <dbReference type="EMBL" id="CAE7080554.1"/>
    </source>
</evidence>
<dbReference type="Proteomes" id="UP000663827">
    <property type="component" value="Unassembled WGS sequence"/>
</dbReference>
<feature type="domain" description="DUF6535" evidence="2">
    <location>
        <begin position="61"/>
        <end position="256"/>
    </location>
</feature>